<dbReference type="PANTHER" id="PTHR39176">
    <property type="entry name" value="PERIPLASMIC PROTEIN-RELATED"/>
    <property type="match status" value="1"/>
</dbReference>
<feature type="chain" id="PRO_5045294255" evidence="1">
    <location>
        <begin position="23"/>
        <end position="137"/>
    </location>
</feature>
<proteinExistence type="predicted"/>
<dbReference type="InterPro" id="IPR009739">
    <property type="entry name" value="LprI-like_N"/>
</dbReference>
<evidence type="ECO:0000313" key="3">
    <source>
        <dbReference type="EMBL" id="MEJ8474912.1"/>
    </source>
</evidence>
<gene>
    <name evidence="3" type="ORF">V6575_12515</name>
</gene>
<feature type="domain" description="Lysozyme inhibitor LprI-like N-terminal" evidence="2">
    <location>
        <begin position="33"/>
        <end position="128"/>
    </location>
</feature>
<name>A0ABU8TLY7_9HYPH</name>
<feature type="signal peptide" evidence="1">
    <location>
        <begin position="1"/>
        <end position="22"/>
    </location>
</feature>
<evidence type="ECO:0000313" key="4">
    <source>
        <dbReference type="Proteomes" id="UP001385499"/>
    </source>
</evidence>
<evidence type="ECO:0000256" key="1">
    <source>
        <dbReference type="SAM" id="SignalP"/>
    </source>
</evidence>
<evidence type="ECO:0000259" key="2">
    <source>
        <dbReference type="Pfam" id="PF07007"/>
    </source>
</evidence>
<comment type="caution">
    <text evidence="3">The sequence shown here is derived from an EMBL/GenBank/DDBJ whole genome shotgun (WGS) entry which is preliminary data.</text>
</comment>
<keyword evidence="1" id="KW-0732">Signal</keyword>
<accession>A0ABU8TLY7</accession>
<dbReference type="Pfam" id="PF07007">
    <property type="entry name" value="LprI"/>
    <property type="match status" value="1"/>
</dbReference>
<reference evidence="3 4" key="1">
    <citation type="submission" date="2024-02" db="EMBL/GenBank/DDBJ databases">
        <title>Roseibium algae sp. nov., isolated from marine alga (Grateloupia sp.), showing potential in myo-inositol conversion.</title>
        <authorList>
            <person name="Wang Y."/>
        </authorList>
    </citation>
    <scope>NUCLEOTIDE SEQUENCE [LARGE SCALE GENOMIC DNA]</scope>
    <source>
        <strain evidence="3 4">H3510</strain>
    </source>
</reference>
<organism evidence="3 4">
    <name type="scientific">Roseibium algae</name>
    <dbReference type="NCBI Taxonomy" id="3123038"/>
    <lineage>
        <taxon>Bacteria</taxon>
        <taxon>Pseudomonadati</taxon>
        <taxon>Pseudomonadota</taxon>
        <taxon>Alphaproteobacteria</taxon>
        <taxon>Hyphomicrobiales</taxon>
        <taxon>Stappiaceae</taxon>
        <taxon>Roseibium</taxon>
    </lineage>
</organism>
<sequence length="137" mass="14997">MKQWHVLLALLALIGSGVFAKAQDNIDCGYPLTQMELTYCAGESWKQADAELNVAYKAAMTSMKQTDSYLDADMKGAADALRDAQRAWIPFRDKACDSYGFMARGGSMESMLVLGCRTTLTKQRTDALNEIAQGLGN</sequence>
<protein>
    <submittedName>
        <fullName evidence="3">Lysozyme inhibitor LprI family protein</fullName>
    </submittedName>
</protein>
<dbReference type="EMBL" id="JBAKIA010000007">
    <property type="protein sequence ID" value="MEJ8474912.1"/>
    <property type="molecule type" value="Genomic_DNA"/>
</dbReference>
<dbReference type="Gene3D" id="1.20.1270.180">
    <property type="match status" value="1"/>
</dbReference>
<keyword evidence="4" id="KW-1185">Reference proteome</keyword>
<dbReference type="PANTHER" id="PTHR39176:SF1">
    <property type="entry name" value="PERIPLASMIC PROTEIN"/>
    <property type="match status" value="1"/>
</dbReference>
<dbReference type="Proteomes" id="UP001385499">
    <property type="component" value="Unassembled WGS sequence"/>
</dbReference>
<dbReference type="RefSeq" id="WP_340274709.1">
    <property type="nucleotide sequence ID" value="NZ_JBAKIA010000007.1"/>
</dbReference>